<accession>A0A518D6J1</accession>
<dbReference type="Proteomes" id="UP000317429">
    <property type="component" value="Chromosome"/>
</dbReference>
<dbReference type="SUPFAM" id="SSF102405">
    <property type="entry name" value="MCP/YpsA-like"/>
    <property type="match status" value="1"/>
</dbReference>
<dbReference type="NCBIfam" id="TIGR00730">
    <property type="entry name" value="Rossman fold protein, TIGR00730 family"/>
    <property type="match status" value="1"/>
</dbReference>
<reference evidence="5 6" key="1">
    <citation type="submission" date="2019-02" db="EMBL/GenBank/DDBJ databases">
        <title>Deep-cultivation of Planctomycetes and their phenomic and genomic characterization uncovers novel biology.</title>
        <authorList>
            <person name="Wiegand S."/>
            <person name="Jogler M."/>
            <person name="Boedeker C."/>
            <person name="Pinto D."/>
            <person name="Vollmers J."/>
            <person name="Rivas-Marin E."/>
            <person name="Kohn T."/>
            <person name="Peeters S.H."/>
            <person name="Heuer A."/>
            <person name="Rast P."/>
            <person name="Oberbeckmann S."/>
            <person name="Bunk B."/>
            <person name="Jeske O."/>
            <person name="Meyerdierks A."/>
            <person name="Storesund J.E."/>
            <person name="Kallscheuer N."/>
            <person name="Luecker S."/>
            <person name="Lage O.M."/>
            <person name="Pohl T."/>
            <person name="Merkel B.J."/>
            <person name="Hornburger P."/>
            <person name="Mueller R.-W."/>
            <person name="Bruemmer F."/>
            <person name="Labrenz M."/>
            <person name="Spormann A.M."/>
            <person name="Op den Camp H."/>
            <person name="Overmann J."/>
            <person name="Amann R."/>
            <person name="Jetten M.S.M."/>
            <person name="Mascher T."/>
            <person name="Medema M.H."/>
            <person name="Devos D.P."/>
            <person name="Kaster A.-K."/>
            <person name="Ovreas L."/>
            <person name="Rohde M."/>
            <person name="Galperin M.Y."/>
            <person name="Jogler C."/>
        </authorList>
    </citation>
    <scope>NUCLEOTIDE SEQUENCE [LARGE SCALE GENOMIC DNA]</scope>
    <source>
        <strain evidence="5 6">Pla175</strain>
    </source>
</reference>
<dbReference type="InterPro" id="IPR005269">
    <property type="entry name" value="LOG"/>
</dbReference>
<dbReference type="EC" id="3.2.2.4" evidence="2"/>
<protein>
    <recommendedName>
        <fullName evidence="3">AMP nucleosidase</fullName>
        <ecNumber evidence="2">3.2.2.4</ecNumber>
    </recommendedName>
    <alternativeName>
        <fullName evidence="3">AMP nucleosidase</fullName>
    </alternativeName>
</protein>
<evidence type="ECO:0000256" key="3">
    <source>
        <dbReference type="ARBA" id="ARBA00031983"/>
    </source>
</evidence>
<evidence type="ECO:0000313" key="6">
    <source>
        <dbReference type="Proteomes" id="UP000317429"/>
    </source>
</evidence>
<dbReference type="InterPro" id="IPR031100">
    <property type="entry name" value="LOG_fam"/>
</dbReference>
<dbReference type="RefSeq" id="WP_145280942.1">
    <property type="nucleotide sequence ID" value="NZ_CP036291.1"/>
</dbReference>
<dbReference type="GO" id="GO:0009691">
    <property type="term" value="P:cytokinin biosynthetic process"/>
    <property type="evidence" value="ECO:0007669"/>
    <property type="project" value="InterPro"/>
</dbReference>
<dbReference type="AlphaFoldDB" id="A0A518D6J1"/>
<evidence type="ECO:0000313" key="5">
    <source>
        <dbReference type="EMBL" id="QDU87100.1"/>
    </source>
</evidence>
<dbReference type="EMBL" id="CP036291">
    <property type="protein sequence ID" value="QDU87100.1"/>
    <property type="molecule type" value="Genomic_DNA"/>
</dbReference>
<organism evidence="5 6">
    <name type="scientific">Pirellulimonas nuda</name>
    <dbReference type="NCBI Taxonomy" id="2528009"/>
    <lineage>
        <taxon>Bacteria</taxon>
        <taxon>Pseudomonadati</taxon>
        <taxon>Planctomycetota</taxon>
        <taxon>Planctomycetia</taxon>
        <taxon>Pirellulales</taxon>
        <taxon>Lacipirellulaceae</taxon>
        <taxon>Pirellulimonas</taxon>
    </lineage>
</organism>
<sequence>MIDRLPDAPPLGTPPHAPVLRLGSPASAGELIQRIRDSTDRLEADCLDAGDLKILSRSIRELRRAFNVFAPYRGCRKATVFGSARTPPADPAYVLAVELGRRLAEAGWMVITGAGGGIMQAGHEGAGREASLGLNILLPFEQSANPVIAGDPKLVSMKYFFTRKLMFVKECDGVVSLPGGFGTLDEAMEVLTLVQTGKRELLPMVMLDAPGQGYWQDWLAFIERHLHRTGLISPPDLSLFRVTSSVDEAVDELLGFYRVYHSMRYVGQRLVLRLNRRISEQTLARLNDAFTDILVSGAIEQTDRLAEEADENGAAKLPRLVLHFDRKNHGRLRELVNVVNAE</sequence>
<gene>
    <name evidence="5" type="primary">yvdD</name>
    <name evidence="5" type="ORF">Pla175_04550</name>
</gene>
<dbReference type="Pfam" id="PF03641">
    <property type="entry name" value="Lysine_decarbox"/>
    <property type="match status" value="1"/>
</dbReference>
<dbReference type="OrthoDB" id="9801098at2"/>
<evidence type="ECO:0000256" key="1">
    <source>
        <dbReference type="ARBA" id="ARBA00000274"/>
    </source>
</evidence>
<evidence type="ECO:0000256" key="4">
    <source>
        <dbReference type="SAM" id="MobiDB-lite"/>
    </source>
</evidence>
<feature type="region of interest" description="Disordered" evidence="4">
    <location>
        <begin position="1"/>
        <end position="23"/>
    </location>
</feature>
<proteinExistence type="predicted"/>
<keyword evidence="6" id="KW-1185">Reference proteome</keyword>
<dbReference type="KEGG" id="pnd:Pla175_04550"/>
<dbReference type="InterPro" id="IPR052341">
    <property type="entry name" value="LOG_family_nucleotidases"/>
</dbReference>
<evidence type="ECO:0000256" key="2">
    <source>
        <dbReference type="ARBA" id="ARBA00011985"/>
    </source>
</evidence>
<name>A0A518D6J1_9BACT</name>
<dbReference type="PANTHER" id="PTHR43393">
    <property type="entry name" value="CYTOKININ RIBOSIDE 5'-MONOPHOSPHATE PHOSPHORIBOHYDROLASE"/>
    <property type="match status" value="1"/>
</dbReference>
<feature type="compositionally biased region" description="Pro residues" evidence="4">
    <location>
        <begin position="7"/>
        <end position="17"/>
    </location>
</feature>
<dbReference type="Gene3D" id="3.40.50.450">
    <property type="match status" value="1"/>
</dbReference>
<dbReference type="GO" id="GO:0005829">
    <property type="term" value="C:cytosol"/>
    <property type="evidence" value="ECO:0007669"/>
    <property type="project" value="TreeGrafter"/>
</dbReference>
<comment type="catalytic activity">
    <reaction evidence="1">
        <text>AMP + H2O = D-ribose 5-phosphate + adenine</text>
        <dbReference type="Rhea" id="RHEA:20129"/>
        <dbReference type="ChEBI" id="CHEBI:15377"/>
        <dbReference type="ChEBI" id="CHEBI:16708"/>
        <dbReference type="ChEBI" id="CHEBI:78346"/>
        <dbReference type="ChEBI" id="CHEBI:456215"/>
        <dbReference type="EC" id="3.2.2.4"/>
    </reaction>
</comment>
<dbReference type="GO" id="GO:0008714">
    <property type="term" value="F:AMP nucleosidase activity"/>
    <property type="evidence" value="ECO:0007669"/>
    <property type="project" value="UniProtKB-EC"/>
</dbReference>
<dbReference type="PANTHER" id="PTHR43393:SF2">
    <property type="entry name" value="CYTOKININ RIBOSIDE 5'-MONOPHOSPHATE PHOSPHORIBOHYDROLASE"/>
    <property type="match status" value="1"/>
</dbReference>